<evidence type="ECO:0000313" key="9">
    <source>
        <dbReference type="Proteomes" id="UP000199315"/>
    </source>
</evidence>
<dbReference type="PANTHER" id="PTHR35007">
    <property type="entry name" value="INTEGRAL MEMBRANE PROTEIN-RELATED"/>
    <property type="match status" value="1"/>
</dbReference>
<dbReference type="RefSeq" id="WP_091231519.1">
    <property type="nucleotide sequence ID" value="NZ_FMKA01000004.1"/>
</dbReference>
<evidence type="ECO:0000313" key="8">
    <source>
        <dbReference type="EMBL" id="SCP96367.1"/>
    </source>
</evidence>
<keyword evidence="5 6" id="KW-0472">Membrane</keyword>
<dbReference type="Proteomes" id="UP000199315">
    <property type="component" value="Unassembled WGS sequence"/>
</dbReference>
<dbReference type="GO" id="GO:0005886">
    <property type="term" value="C:plasma membrane"/>
    <property type="evidence" value="ECO:0007669"/>
    <property type="project" value="UniProtKB-SubCell"/>
</dbReference>
<keyword evidence="3 6" id="KW-0812">Transmembrane</keyword>
<keyword evidence="4 6" id="KW-1133">Transmembrane helix</keyword>
<gene>
    <name evidence="8" type="ORF">SAMN05421730_1004136</name>
</gene>
<reference evidence="8 9" key="1">
    <citation type="submission" date="2016-09" db="EMBL/GenBank/DDBJ databases">
        <authorList>
            <person name="Capua I."/>
            <person name="De Benedictis P."/>
            <person name="Joannis T."/>
            <person name="Lombin L.H."/>
            <person name="Cattoli G."/>
        </authorList>
    </citation>
    <scope>NUCLEOTIDE SEQUENCE [LARGE SCALE GENOMIC DNA]</scope>
    <source>
        <strain evidence="8 9">GluBS11</strain>
    </source>
</reference>
<dbReference type="OrthoDB" id="9796142at2"/>
<feature type="transmembrane region" description="Helical" evidence="6">
    <location>
        <begin position="57"/>
        <end position="76"/>
    </location>
</feature>
<accession>A0A1D3TRK7</accession>
<evidence type="ECO:0000256" key="2">
    <source>
        <dbReference type="ARBA" id="ARBA00022475"/>
    </source>
</evidence>
<dbReference type="Pfam" id="PF00482">
    <property type="entry name" value="T2SSF"/>
    <property type="match status" value="1"/>
</dbReference>
<organism evidence="8 9">
    <name type="scientific">Anaerobium acetethylicum</name>
    <dbReference type="NCBI Taxonomy" id="1619234"/>
    <lineage>
        <taxon>Bacteria</taxon>
        <taxon>Bacillati</taxon>
        <taxon>Bacillota</taxon>
        <taxon>Clostridia</taxon>
        <taxon>Lachnospirales</taxon>
        <taxon>Lachnospiraceae</taxon>
        <taxon>Anaerobium</taxon>
    </lineage>
</organism>
<keyword evidence="9" id="KW-1185">Reference proteome</keyword>
<dbReference type="AlphaFoldDB" id="A0A1D3TRK7"/>
<evidence type="ECO:0000256" key="5">
    <source>
        <dbReference type="ARBA" id="ARBA00023136"/>
    </source>
</evidence>
<evidence type="ECO:0000256" key="3">
    <source>
        <dbReference type="ARBA" id="ARBA00022692"/>
    </source>
</evidence>
<evidence type="ECO:0000256" key="6">
    <source>
        <dbReference type="SAM" id="Phobius"/>
    </source>
</evidence>
<protein>
    <submittedName>
        <fullName evidence="8">Tight adherence protein B</fullName>
    </submittedName>
</protein>
<evidence type="ECO:0000259" key="7">
    <source>
        <dbReference type="Pfam" id="PF00482"/>
    </source>
</evidence>
<feature type="domain" description="Type II secretion system protein GspF" evidence="7">
    <location>
        <begin position="101"/>
        <end position="229"/>
    </location>
</feature>
<keyword evidence="2" id="KW-1003">Cell membrane</keyword>
<comment type="subcellular location">
    <subcellularLocation>
        <location evidence="1">Cell membrane</location>
        <topology evidence="1">Multi-pass membrane protein</topology>
    </subcellularLocation>
</comment>
<feature type="transmembrane region" description="Helical" evidence="6">
    <location>
        <begin position="239"/>
        <end position="264"/>
    </location>
</feature>
<evidence type="ECO:0000256" key="1">
    <source>
        <dbReference type="ARBA" id="ARBA00004651"/>
    </source>
</evidence>
<name>A0A1D3TRK7_9FIRM</name>
<sequence length="272" mass="31108">MKKIQEKIRGFVPCKRAAPDKQAGGRAVDYRNYRLTERELMVYTIQGIGTAAFVGYIFYHSLIAMVFLLPYVPFFLKRKKAELRDVRLRELNYEFREGIMALSAALGAGYSVENAFREALADLRLIYGDDRTITREFRYMAGQIEMNVTVEKLLLDLAERSGLEDIKSFAEVFATAKRSGGDLIMIIRSTASRISQKAEVQREIVTTMMEKQFEQKIMSYIPFFIIFYMKMSNPEFMEILYGNVTGAVVMTICLVIYICSVFIAGKITGIEV</sequence>
<dbReference type="InterPro" id="IPR018076">
    <property type="entry name" value="T2SS_GspF_dom"/>
</dbReference>
<evidence type="ECO:0000256" key="4">
    <source>
        <dbReference type="ARBA" id="ARBA00022989"/>
    </source>
</evidence>
<dbReference type="EMBL" id="FMKA01000004">
    <property type="protein sequence ID" value="SCP96367.1"/>
    <property type="molecule type" value="Genomic_DNA"/>
</dbReference>
<dbReference type="STRING" id="1619234.SAMN05421730_1004136"/>
<proteinExistence type="predicted"/>
<dbReference type="PANTHER" id="PTHR35007:SF1">
    <property type="entry name" value="PILUS ASSEMBLY PROTEIN"/>
    <property type="match status" value="1"/>
</dbReference>